<evidence type="ECO:0000313" key="2">
    <source>
        <dbReference type="EMBL" id="KYO49186.1"/>
    </source>
</evidence>
<accession>A0A151PJA2</accession>
<protein>
    <submittedName>
        <fullName evidence="2">Uncharacterized protein</fullName>
    </submittedName>
</protein>
<feature type="compositionally biased region" description="Basic and acidic residues" evidence="1">
    <location>
        <begin position="76"/>
        <end position="85"/>
    </location>
</feature>
<gene>
    <name evidence="2" type="ORF">Y1Q_0004999</name>
</gene>
<keyword evidence="3" id="KW-1185">Reference proteome</keyword>
<organism evidence="2 3">
    <name type="scientific">Alligator mississippiensis</name>
    <name type="common">American alligator</name>
    <dbReference type="NCBI Taxonomy" id="8496"/>
    <lineage>
        <taxon>Eukaryota</taxon>
        <taxon>Metazoa</taxon>
        <taxon>Chordata</taxon>
        <taxon>Craniata</taxon>
        <taxon>Vertebrata</taxon>
        <taxon>Euteleostomi</taxon>
        <taxon>Archelosauria</taxon>
        <taxon>Archosauria</taxon>
        <taxon>Crocodylia</taxon>
        <taxon>Alligatoridae</taxon>
        <taxon>Alligatorinae</taxon>
        <taxon>Alligator</taxon>
    </lineage>
</organism>
<reference evidence="2 3" key="1">
    <citation type="journal article" date="2012" name="Genome Biol.">
        <title>Sequencing three crocodilian genomes to illuminate the evolution of archosaurs and amniotes.</title>
        <authorList>
            <person name="St John J.A."/>
            <person name="Braun E.L."/>
            <person name="Isberg S.R."/>
            <person name="Miles L.G."/>
            <person name="Chong A.Y."/>
            <person name="Gongora J."/>
            <person name="Dalzell P."/>
            <person name="Moran C."/>
            <person name="Bed'hom B."/>
            <person name="Abzhanov A."/>
            <person name="Burgess S.C."/>
            <person name="Cooksey A.M."/>
            <person name="Castoe T.A."/>
            <person name="Crawford N.G."/>
            <person name="Densmore L.D."/>
            <person name="Drew J.C."/>
            <person name="Edwards S.V."/>
            <person name="Faircloth B.C."/>
            <person name="Fujita M.K."/>
            <person name="Greenwold M.J."/>
            <person name="Hoffmann F.G."/>
            <person name="Howard J.M."/>
            <person name="Iguchi T."/>
            <person name="Janes D.E."/>
            <person name="Khan S.Y."/>
            <person name="Kohno S."/>
            <person name="de Koning A.J."/>
            <person name="Lance S.L."/>
            <person name="McCarthy F.M."/>
            <person name="McCormack J.E."/>
            <person name="Merchant M.E."/>
            <person name="Peterson D.G."/>
            <person name="Pollock D.D."/>
            <person name="Pourmand N."/>
            <person name="Raney B.J."/>
            <person name="Roessler K.A."/>
            <person name="Sanford J.R."/>
            <person name="Sawyer R.H."/>
            <person name="Schmidt C.J."/>
            <person name="Triplett E.W."/>
            <person name="Tuberville T.D."/>
            <person name="Venegas-Anaya M."/>
            <person name="Howard J.T."/>
            <person name="Jarvis E.D."/>
            <person name="Guillette L.J.Jr."/>
            <person name="Glenn T.C."/>
            <person name="Green R.E."/>
            <person name="Ray D.A."/>
        </authorList>
    </citation>
    <scope>NUCLEOTIDE SEQUENCE [LARGE SCALE GENOMIC DNA]</scope>
    <source>
        <strain evidence="2">KSC_2009_1</strain>
    </source>
</reference>
<evidence type="ECO:0000256" key="1">
    <source>
        <dbReference type="SAM" id="MobiDB-lite"/>
    </source>
</evidence>
<evidence type="ECO:0000313" key="3">
    <source>
        <dbReference type="Proteomes" id="UP000050525"/>
    </source>
</evidence>
<sequence length="85" mass="9451">MSPVNMFREGRAQKPGFRVGNWRGIEWRHLQYGLQGEAPSTLASGDAKGVDTVGTEFPGKNSCRRYPGRHQSTLRGEMKAQGKCK</sequence>
<dbReference type="Proteomes" id="UP000050525">
    <property type="component" value="Unassembled WGS sequence"/>
</dbReference>
<name>A0A151PJA2_ALLMI</name>
<feature type="region of interest" description="Disordered" evidence="1">
    <location>
        <begin position="60"/>
        <end position="85"/>
    </location>
</feature>
<dbReference type="AlphaFoldDB" id="A0A151PJA2"/>
<comment type="caution">
    <text evidence="2">The sequence shown here is derived from an EMBL/GenBank/DDBJ whole genome shotgun (WGS) entry which is preliminary data.</text>
</comment>
<proteinExistence type="predicted"/>
<dbReference type="EMBL" id="AKHW03000005">
    <property type="protein sequence ID" value="KYO49186.1"/>
    <property type="molecule type" value="Genomic_DNA"/>
</dbReference>